<evidence type="ECO:0000313" key="1">
    <source>
        <dbReference type="EMBL" id="TKA24623.1"/>
    </source>
</evidence>
<gene>
    <name evidence="1" type="ORF">B0A50_06383</name>
</gene>
<protein>
    <submittedName>
        <fullName evidence="1">Uncharacterized protein</fullName>
    </submittedName>
</protein>
<reference evidence="1 2" key="1">
    <citation type="submission" date="2017-03" db="EMBL/GenBank/DDBJ databases">
        <title>Genomes of endolithic fungi from Antarctica.</title>
        <authorList>
            <person name="Coleine C."/>
            <person name="Masonjones S."/>
            <person name="Stajich J.E."/>
        </authorList>
    </citation>
    <scope>NUCLEOTIDE SEQUENCE [LARGE SCALE GENOMIC DNA]</scope>
    <source>
        <strain evidence="1 2">CCFEE 6315</strain>
    </source>
</reference>
<comment type="caution">
    <text evidence="1">The sequence shown here is derived from an EMBL/GenBank/DDBJ whole genome shotgun (WGS) entry which is preliminary data.</text>
</comment>
<organism evidence="1 2">
    <name type="scientific">Salinomyces thailandicus</name>
    <dbReference type="NCBI Taxonomy" id="706561"/>
    <lineage>
        <taxon>Eukaryota</taxon>
        <taxon>Fungi</taxon>
        <taxon>Dikarya</taxon>
        <taxon>Ascomycota</taxon>
        <taxon>Pezizomycotina</taxon>
        <taxon>Dothideomycetes</taxon>
        <taxon>Dothideomycetidae</taxon>
        <taxon>Mycosphaerellales</taxon>
        <taxon>Teratosphaeriaceae</taxon>
        <taxon>Salinomyces</taxon>
    </lineage>
</organism>
<dbReference type="Proteomes" id="UP000308549">
    <property type="component" value="Unassembled WGS sequence"/>
</dbReference>
<dbReference type="AlphaFoldDB" id="A0A4U0TR45"/>
<dbReference type="EMBL" id="NAJL01000042">
    <property type="protein sequence ID" value="TKA24623.1"/>
    <property type="molecule type" value="Genomic_DNA"/>
</dbReference>
<sequence>MRVECLLMFYANDVFTIDLRMGDEQALAPFQEFMKRRAAVRRHLTLWVILTRAEHRRKIRELRIRVFAYQPVYDIPLLAVKEYLSPLARLIRLYGSRECEKTFSITLDKKLSVRDKELVKEELTELFEKAGLLTEWEDLRVNSREDCQAKVETYEGPGSA</sequence>
<accession>A0A4U0TR45</accession>
<keyword evidence="2" id="KW-1185">Reference proteome</keyword>
<evidence type="ECO:0000313" key="2">
    <source>
        <dbReference type="Proteomes" id="UP000308549"/>
    </source>
</evidence>
<name>A0A4U0TR45_9PEZI</name>
<proteinExistence type="predicted"/>